<gene>
    <name evidence="2" type="ORF">CQW49_05265</name>
</gene>
<keyword evidence="1" id="KW-0472">Membrane</keyword>
<proteinExistence type="predicted"/>
<evidence type="ECO:0000313" key="3">
    <source>
        <dbReference type="Proteomes" id="UP000230709"/>
    </source>
</evidence>
<keyword evidence="3" id="KW-1185">Reference proteome</keyword>
<organism evidence="2 3">
    <name type="scientific">Methylosinus trichosporium (strain ATCC 35070 / NCIMB 11131 / UNIQEM 75 / OB3b)</name>
    <dbReference type="NCBI Taxonomy" id="595536"/>
    <lineage>
        <taxon>Bacteria</taxon>
        <taxon>Pseudomonadati</taxon>
        <taxon>Pseudomonadota</taxon>
        <taxon>Alphaproteobacteria</taxon>
        <taxon>Hyphomicrobiales</taxon>
        <taxon>Methylocystaceae</taxon>
        <taxon>Methylosinus</taxon>
    </lineage>
</organism>
<name>A0A2D2CX90_METT3</name>
<feature type="transmembrane region" description="Helical" evidence="1">
    <location>
        <begin position="7"/>
        <end position="28"/>
    </location>
</feature>
<keyword evidence="1" id="KW-1133">Transmembrane helix</keyword>
<dbReference type="Pfam" id="PF07330">
    <property type="entry name" value="DUF1467"/>
    <property type="match status" value="1"/>
</dbReference>
<keyword evidence="1" id="KW-0812">Transmembrane</keyword>
<evidence type="ECO:0000256" key="1">
    <source>
        <dbReference type="SAM" id="Phobius"/>
    </source>
</evidence>
<protein>
    <submittedName>
        <fullName evidence="2">DUF1467 domain-containing protein</fullName>
    </submittedName>
</protein>
<reference evidence="3" key="1">
    <citation type="submission" date="2017-10" db="EMBL/GenBank/DDBJ databases">
        <title>Completed PacBio SMRT sequence of Methylosinus trichosporium OB3b reveals presence of a third large plasmid.</title>
        <authorList>
            <person name="Charles T.C."/>
            <person name="Lynch M.D.J."/>
            <person name="Heil J.R."/>
            <person name="Cheng J."/>
        </authorList>
    </citation>
    <scope>NUCLEOTIDE SEQUENCE [LARGE SCALE GENOMIC DNA]</scope>
    <source>
        <strain evidence="3">OB3b</strain>
    </source>
</reference>
<dbReference type="RefSeq" id="WP_003608865.1">
    <property type="nucleotide sequence ID" value="NZ_ADVE02000001.1"/>
</dbReference>
<feature type="transmembrane region" description="Helical" evidence="1">
    <location>
        <begin position="51"/>
        <end position="73"/>
    </location>
</feature>
<dbReference type="InterPro" id="IPR009935">
    <property type="entry name" value="DUF1467"/>
</dbReference>
<dbReference type="AlphaFoldDB" id="A0A2D2CX90"/>
<evidence type="ECO:0000313" key="2">
    <source>
        <dbReference type="EMBL" id="ATQ67367.1"/>
    </source>
</evidence>
<dbReference type="KEGG" id="mtw:CQW49_05265"/>
<sequence length="77" mass="8398">MPFSTPLAIAIYLTMWWIVLFAILPIGVRSSQEEGETPEGGDPGAPAAPRLWMKAAITTVASTVLFVLFALYVKWMG</sequence>
<dbReference type="Proteomes" id="UP000230709">
    <property type="component" value="Chromosome"/>
</dbReference>
<dbReference type="STRING" id="595536.GCA_000178815_04105"/>
<dbReference type="EMBL" id="CP023737">
    <property type="protein sequence ID" value="ATQ67367.1"/>
    <property type="molecule type" value="Genomic_DNA"/>
</dbReference>
<accession>A0A2D2CX90</accession>